<dbReference type="CDD" id="cd14485">
    <property type="entry name" value="mltA_like_LT_A"/>
    <property type="match status" value="1"/>
</dbReference>
<dbReference type="PANTHER" id="PTHR30124:SF0">
    <property type="entry name" value="MEMBRANE-BOUND LYTIC MUREIN TRANSGLYCOSYLASE A"/>
    <property type="match status" value="1"/>
</dbReference>
<proteinExistence type="predicted"/>
<keyword evidence="3" id="KW-0456">Lyase</keyword>
<protein>
    <recommendedName>
        <fullName evidence="2">peptidoglycan lytic exotransglycosylase</fullName>
        <ecNumber evidence="2">4.2.2.n1</ecNumber>
    </recommendedName>
    <alternativeName>
        <fullName evidence="5">Murein hydrolase A</fullName>
    </alternativeName>
</protein>
<reference evidence="8" key="1">
    <citation type="journal article" date="2019" name="Int. J. Syst. Evol. Microbiol.">
        <title>The Global Catalogue of Microorganisms (GCM) 10K type strain sequencing project: providing services to taxonomists for standard genome sequencing and annotation.</title>
        <authorList>
            <consortium name="The Broad Institute Genomics Platform"/>
            <consortium name="The Broad Institute Genome Sequencing Center for Infectious Disease"/>
            <person name="Wu L."/>
            <person name="Ma J."/>
        </authorList>
    </citation>
    <scope>NUCLEOTIDE SEQUENCE [LARGE SCALE GENOMIC DNA]</scope>
    <source>
        <strain evidence="8">CCUG 48884</strain>
    </source>
</reference>
<dbReference type="EC" id="4.2.2.n1" evidence="2"/>
<dbReference type="SUPFAM" id="SSF50685">
    <property type="entry name" value="Barwin-like endoglucanases"/>
    <property type="match status" value="1"/>
</dbReference>
<keyword evidence="4" id="KW-0961">Cell wall biogenesis/degradation</keyword>
<keyword evidence="8" id="KW-1185">Reference proteome</keyword>
<sequence>MPNWQLDDPAAAWPALRTSCSKLVRQTAWKNACTAAESLGRAPSGADARRYFETHFVPWRLVNPDGSMQGLITGYYEPLIRGSRTRGGRNTWPVHGVPRDMLTIELGDVYPELKHLRLRGRVEGNKVLPYFTREELEQRDAQLPAPILFWADDPIDLFFLQVQGSGRIQLPDGSMARVGYADQNGHPYQSIGRWLVAKGELSLDKASMDGIKRWAQDNPHRLAEMLNANPSYVFFRELPSSNDGPIGAQGVPLTEGRSIAVDPRYVPLGAPVFLSTTYPLSDRPLNRLMMAQDTGGAIKGVVRGDFFWGFGSEAGREAGRMRQQGSMWVLLPRGMTPPALQ</sequence>
<dbReference type="PIRSF" id="PIRSF019422">
    <property type="entry name" value="MltA"/>
    <property type="match status" value="1"/>
</dbReference>
<evidence type="ECO:0000313" key="7">
    <source>
        <dbReference type="EMBL" id="MFD1263684.1"/>
    </source>
</evidence>
<evidence type="ECO:0000313" key="8">
    <source>
        <dbReference type="Proteomes" id="UP001597158"/>
    </source>
</evidence>
<feature type="domain" description="Lytic transglycosylase MltA" evidence="6">
    <location>
        <begin position="79"/>
        <end position="236"/>
    </location>
</feature>
<organism evidence="7 8">
    <name type="scientific">Thauera mechernichensis</name>
    <dbReference type="NCBI Taxonomy" id="82788"/>
    <lineage>
        <taxon>Bacteria</taxon>
        <taxon>Pseudomonadati</taxon>
        <taxon>Pseudomonadota</taxon>
        <taxon>Betaproteobacteria</taxon>
        <taxon>Rhodocyclales</taxon>
        <taxon>Zoogloeaceae</taxon>
        <taxon>Thauera</taxon>
    </lineage>
</organism>
<accession>A0ABW3WCR6</accession>
<evidence type="ECO:0000259" key="6">
    <source>
        <dbReference type="SMART" id="SM00925"/>
    </source>
</evidence>
<dbReference type="Gene3D" id="2.40.240.50">
    <property type="entry name" value="Barwin-like endoglucanases"/>
    <property type="match status" value="1"/>
</dbReference>
<dbReference type="CDD" id="cd14668">
    <property type="entry name" value="mlta_B"/>
    <property type="match status" value="1"/>
</dbReference>
<evidence type="ECO:0000256" key="5">
    <source>
        <dbReference type="ARBA" id="ARBA00030918"/>
    </source>
</evidence>
<dbReference type="InterPro" id="IPR026044">
    <property type="entry name" value="MltA"/>
</dbReference>
<dbReference type="InterPro" id="IPR010611">
    <property type="entry name" value="3D_dom"/>
</dbReference>
<dbReference type="RefSeq" id="WP_277834788.1">
    <property type="nucleotide sequence ID" value="NZ_JARQZE010000016.1"/>
</dbReference>
<evidence type="ECO:0000256" key="2">
    <source>
        <dbReference type="ARBA" id="ARBA00012587"/>
    </source>
</evidence>
<evidence type="ECO:0000256" key="4">
    <source>
        <dbReference type="ARBA" id="ARBA00023316"/>
    </source>
</evidence>
<dbReference type="Gene3D" id="2.40.40.10">
    <property type="entry name" value="RlpA-like domain"/>
    <property type="match status" value="1"/>
</dbReference>
<dbReference type="InterPro" id="IPR005300">
    <property type="entry name" value="MltA_B"/>
</dbReference>
<dbReference type="InterPro" id="IPR036908">
    <property type="entry name" value="RlpA-like_sf"/>
</dbReference>
<dbReference type="SMART" id="SM00925">
    <property type="entry name" value="MltA"/>
    <property type="match status" value="1"/>
</dbReference>
<dbReference type="Proteomes" id="UP001597158">
    <property type="component" value="Unassembled WGS sequence"/>
</dbReference>
<dbReference type="Pfam" id="PF06725">
    <property type="entry name" value="3D"/>
    <property type="match status" value="1"/>
</dbReference>
<evidence type="ECO:0000256" key="3">
    <source>
        <dbReference type="ARBA" id="ARBA00023239"/>
    </source>
</evidence>
<dbReference type="EMBL" id="JBHTMC010000014">
    <property type="protein sequence ID" value="MFD1263684.1"/>
    <property type="molecule type" value="Genomic_DNA"/>
</dbReference>
<gene>
    <name evidence="7" type="ORF">ACFQ4M_08805</name>
</gene>
<comment type="caution">
    <text evidence="7">The sequence shown here is derived from an EMBL/GenBank/DDBJ whole genome shotgun (WGS) entry which is preliminary data.</text>
</comment>
<dbReference type="Pfam" id="PF03562">
    <property type="entry name" value="MltA"/>
    <property type="match status" value="1"/>
</dbReference>
<dbReference type="PANTHER" id="PTHR30124">
    <property type="entry name" value="MEMBRANE-BOUND LYTIC MUREIN TRANSGLYCOSYLASE A"/>
    <property type="match status" value="1"/>
</dbReference>
<evidence type="ECO:0000256" key="1">
    <source>
        <dbReference type="ARBA" id="ARBA00001420"/>
    </source>
</evidence>
<name>A0ABW3WCR6_9RHOO</name>
<comment type="catalytic activity">
    <reaction evidence="1">
        <text>Exolytic cleavage of the (1-&gt;4)-beta-glycosidic linkage between N-acetylmuramic acid (MurNAc) and N-acetylglucosamine (GlcNAc) residues in peptidoglycan, from either the reducing or the non-reducing ends of the peptidoglycan chains, with concomitant formation of a 1,6-anhydrobond in the MurNAc residue.</text>
        <dbReference type="EC" id="4.2.2.n1"/>
    </reaction>
</comment>